<proteinExistence type="predicted"/>
<sequence length="74" mass="8139">MESSSTPSSELLLIPCYLYCCFIFKTHTHNYSDSSVAPPQSAFRVTHTGSPTTILVLYSWLPLQGAGTQLLVKC</sequence>
<accession>A0A2G9QJW7</accession>
<dbReference type="AlphaFoldDB" id="A0A2G9QJW7"/>
<protein>
    <submittedName>
        <fullName evidence="1">Uncharacterized protein</fullName>
    </submittedName>
</protein>
<name>A0A2G9QJW7_AQUCT</name>
<evidence type="ECO:0000313" key="2">
    <source>
        <dbReference type="Proteomes" id="UP000228934"/>
    </source>
</evidence>
<evidence type="ECO:0000313" key="1">
    <source>
        <dbReference type="EMBL" id="PIO15856.1"/>
    </source>
</evidence>
<dbReference type="EMBL" id="KV967058">
    <property type="protein sequence ID" value="PIO15856.1"/>
    <property type="molecule type" value="Genomic_DNA"/>
</dbReference>
<keyword evidence="2" id="KW-1185">Reference proteome</keyword>
<gene>
    <name evidence="1" type="ORF">AB205_0168080</name>
</gene>
<organism evidence="1 2">
    <name type="scientific">Aquarana catesbeiana</name>
    <name type="common">American bullfrog</name>
    <name type="synonym">Rana catesbeiana</name>
    <dbReference type="NCBI Taxonomy" id="8400"/>
    <lineage>
        <taxon>Eukaryota</taxon>
        <taxon>Metazoa</taxon>
        <taxon>Chordata</taxon>
        <taxon>Craniata</taxon>
        <taxon>Vertebrata</taxon>
        <taxon>Euteleostomi</taxon>
        <taxon>Amphibia</taxon>
        <taxon>Batrachia</taxon>
        <taxon>Anura</taxon>
        <taxon>Neobatrachia</taxon>
        <taxon>Ranoidea</taxon>
        <taxon>Ranidae</taxon>
        <taxon>Aquarana</taxon>
    </lineage>
</organism>
<dbReference type="Proteomes" id="UP000228934">
    <property type="component" value="Unassembled WGS sequence"/>
</dbReference>
<reference evidence="2" key="1">
    <citation type="journal article" date="2017" name="Nat. Commun.">
        <title>The North American bullfrog draft genome provides insight into hormonal regulation of long noncoding RNA.</title>
        <authorList>
            <person name="Hammond S.A."/>
            <person name="Warren R.L."/>
            <person name="Vandervalk B.P."/>
            <person name="Kucuk E."/>
            <person name="Khan H."/>
            <person name="Gibb E.A."/>
            <person name="Pandoh P."/>
            <person name="Kirk H."/>
            <person name="Zhao Y."/>
            <person name="Jones M."/>
            <person name="Mungall A.J."/>
            <person name="Coope R."/>
            <person name="Pleasance S."/>
            <person name="Moore R.A."/>
            <person name="Holt R.A."/>
            <person name="Round J.M."/>
            <person name="Ohora S."/>
            <person name="Walle B.V."/>
            <person name="Veldhoen N."/>
            <person name="Helbing C.C."/>
            <person name="Birol I."/>
        </authorList>
    </citation>
    <scope>NUCLEOTIDE SEQUENCE [LARGE SCALE GENOMIC DNA]</scope>
</reference>